<dbReference type="EMBL" id="CP017686">
    <property type="protein sequence ID" value="AYQ54577.1"/>
    <property type="molecule type" value="Genomic_DNA"/>
</dbReference>
<accession>A0A3G3IFG0</accession>
<evidence type="ECO:0000313" key="2">
    <source>
        <dbReference type="EMBL" id="AYQ54577.1"/>
    </source>
</evidence>
<sequence length="410" mass="45543">MLSLNRCPKCSKETGIRVVPPEDTLARIRPLMEKAGMEKPRDITGLDRLGIPVFSIDRPATRPGEKNHFYNGKGATPEQAEASGIMEAMERYAAEPRDTDEIAYGTYEQAKDIGLTVYPEDLILPEPYHGAWMGQQIAWCEGYEMFRGCPVWVPACAVYHVYVPDGDMQLFRSHTNGIAAGNTMEEAILHALFEDIERDAWSIAEYKEVANCDLVIEDEDSVPGQLLKKFEDNGVHVHLKEITTDIGVTTIGAAADDVETKDPEMLTIGVGTHLDPQIAAIRALTEVAQSRATHKDGTKINAQLQKVTRDMGYEGVKKANPLWFKDCSSKKRLEDIPNLATDYVLDDIEVVLGHLMDAGFDMVICNDLTRPETGVPVVRMTVPGLEVSTMDPEREGGRLIGMWPPPRYQN</sequence>
<dbReference type="Gene3D" id="3.30.160.660">
    <property type="match status" value="1"/>
</dbReference>
<evidence type="ECO:0000313" key="3">
    <source>
        <dbReference type="Proteomes" id="UP000273278"/>
    </source>
</evidence>
<dbReference type="RefSeq" id="WP_015504295.1">
    <property type="nucleotide sequence ID" value="NZ_CAYARL010000008.1"/>
</dbReference>
<evidence type="ECO:0000259" key="1">
    <source>
        <dbReference type="PROSITE" id="PS51664"/>
    </source>
</evidence>
<organism evidence="2 3">
    <name type="scientific">Methanomethylophilus alvi</name>
    <dbReference type="NCBI Taxonomy" id="1291540"/>
    <lineage>
        <taxon>Archaea</taxon>
        <taxon>Methanobacteriati</taxon>
        <taxon>Thermoplasmatota</taxon>
        <taxon>Thermoplasmata</taxon>
        <taxon>Methanomassiliicoccales</taxon>
        <taxon>Methanomethylophilaceae</taxon>
        <taxon>Methanomethylophilus</taxon>
    </lineage>
</organism>
<dbReference type="InterPro" id="IPR003776">
    <property type="entry name" value="YcaO-like_dom"/>
</dbReference>
<dbReference type="InterPro" id="IPR017667">
    <property type="entry name" value="Methan_mark_1"/>
</dbReference>
<dbReference type="GeneID" id="41321195"/>
<dbReference type="AlphaFoldDB" id="A0A3G3IFG0"/>
<dbReference type="PANTHER" id="PTHR37809:SF1">
    <property type="entry name" value="RIBOSOMAL PROTEIN S12 METHYLTHIOTRANSFERASE ACCESSORY FACTOR YCAO"/>
    <property type="match status" value="1"/>
</dbReference>
<dbReference type="NCBIfam" id="TIGR03266">
    <property type="entry name" value="methan_mark_1"/>
    <property type="match status" value="1"/>
</dbReference>
<dbReference type="NCBIfam" id="TIGR00702">
    <property type="entry name" value="YcaO-type kinase domain"/>
    <property type="match status" value="1"/>
</dbReference>
<dbReference type="Gene3D" id="3.30.40.250">
    <property type="match status" value="1"/>
</dbReference>
<dbReference type="Proteomes" id="UP000273278">
    <property type="component" value="Chromosome"/>
</dbReference>
<proteinExistence type="predicted"/>
<feature type="domain" description="YcaO" evidence="1">
    <location>
        <begin position="72"/>
        <end position="410"/>
    </location>
</feature>
<protein>
    <recommendedName>
        <fullName evidence="1">YcaO domain-containing protein</fullName>
    </recommendedName>
</protein>
<dbReference type="PANTHER" id="PTHR37809">
    <property type="entry name" value="RIBOSOMAL PROTEIN S12 METHYLTHIOTRANSFERASE ACCESSORY FACTOR YCAO"/>
    <property type="match status" value="1"/>
</dbReference>
<dbReference type="OMA" id="CHLHPEI"/>
<name>A0A3G3IFG0_9ARCH</name>
<dbReference type="PROSITE" id="PS51664">
    <property type="entry name" value="YCAO"/>
    <property type="match status" value="1"/>
</dbReference>
<reference evidence="2 3" key="1">
    <citation type="submission" date="2016-10" db="EMBL/GenBank/DDBJ databases">
        <title>Complete genome of the TMA-utilizing, human hosted archaeon Methanomethylophilus alvus Gen. nov, sp. nov., strain Mx-05, derived from a pure culture.</title>
        <authorList>
            <person name="Brugere J.-F."/>
            <person name="Ben Hania W."/>
            <person name="Chaudhary P.P."/>
            <person name="Gaci N."/>
            <person name="Borrel G."/>
            <person name="Cao Van Tuat L."/>
            <person name="Fardeau M.-L."/>
            <person name="Harris H.M.B."/>
            <person name="O'Toole P.W."/>
            <person name="Ollivier B."/>
        </authorList>
    </citation>
    <scope>NUCLEOTIDE SEQUENCE [LARGE SCALE GENOMIC DNA]</scope>
    <source>
        <strain evidence="2 3">Mx-05</strain>
    </source>
</reference>
<dbReference type="Gene3D" id="3.30.1330.230">
    <property type="match status" value="1"/>
</dbReference>
<dbReference type="Pfam" id="PF02624">
    <property type="entry name" value="YcaO"/>
    <property type="match status" value="1"/>
</dbReference>
<gene>
    <name evidence="2" type="ORF">BKD89_01965</name>
</gene>